<reference evidence="2" key="1">
    <citation type="submission" date="2023-11" db="EMBL/GenBank/DDBJ databases">
        <authorList>
            <person name="Alioto T."/>
            <person name="Alioto T."/>
            <person name="Gomez Garrido J."/>
        </authorList>
    </citation>
    <scope>NUCLEOTIDE SEQUENCE</scope>
</reference>
<gene>
    <name evidence="2" type="ORF">LECACI_7A007925</name>
</gene>
<comment type="caution">
    <text evidence="2">The sequence shown here is derived from an EMBL/GenBank/DDBJ whole genome shotgun (WGS) entry which is preliminary data.</text>
</comment>
<dbReference type="EMBL" id="CAVMBE010000070">
    <property type="protein sequence ID" value="CAK4032767.1"/>
    <property type="molecule type" value="Genomic_DNA"/>
</dbReference>
<proteinExistence type="predicted"/>
<organism evidence="2 3">
    <name type="scientific">Lecanosticta acicola</name>
    <dbReference type="NCBI Taxonomy" id="111012"/>
    <lineage>
        <taxon>Eukaryota</taxon>
        <taxon>Fungi</taxon>
        <taxon>Dikarya</taxon>
        <taxon>Ascomycota</taxon>
        <taxon>Pezizomycotina</taxon>
        <taxon>Dothideomycetes</taxon>
        <taxon>Dothideomycetidae</taxon>
        <taxon>Mycosphaerellales</taxon>
        <taxon>Mycosphaerellaceae</taxon>
        <taxon>Lecanosticta</taxon>
    </lineage>
</organism>
<keyword evidence="1" id="KW-0812">Transmembrane</keyword>
<keyword evidence="1" id="KW-0472">Membrane</keyword>
<keyword evidence="3" id="KW-1185">Reference proteome</keyword>
<dbReference type="AlphaFoldDB" id="A0AAI9EDT9"/>
<keyword evidence="2" id="KW-0762">Sugar transport</keyword>
<keyword evidence="1" id="KW-1133">Transmembrane helix</keyword>
<evidence type="ECO:0000313" key="3">
    <source>
        <dbReference type="Proteomes" id="UP001296104"/>
    </source>
</evidence>
<evidence type="ECO:0000256" key="1">
    <source>
        <dbReference type="SAM" id="Phobius"/>
    </source>
</evidence>
<sequence length="266" mass="28053">MAGLMGNVDLCSSAIQYAIFFVTTRVMLSIIDRIARHQLLIAGLVICMALHYYYSDASYSTFYKLCSGLAQRRLQDKQKALAKMSPSNHTYTLAIIFYLFSLTGARSTLAVEPTNTTGICAIPQFQISNGTSGPEICCPGTRGDNVTSDVGPYCCVGGHATFDQAMLVTRPNGNCSTTILVNDPQYTQKVEKAAEEYNVTYVHDGMTMTAGETMAATATATATATASATATATATAATASSGAGLLDVAYCAMILGTVFVGTLVTL</sequence>
<feature type="transmembrane region" description="Helical" evidence="1">
    <location>
        <begin position="38"/>
        <end position="54"/>
    </location>
</feature>
<accession>A0AAI9EDT9</accession>
<protein>
    <submittedName>
        <fullName evidence="2">Glucose transporter</fullName>
    </submittedName>
</protein>
<name>A0AAI9EDT9_9PEZI</name>
<keyword evidence="2" id="KW-0813">Transport</keyword>
<dbReference type="Proteomes" id="UP001296104">
    <property type="component" value="Unassembled WGS sequence"/>
</dbReference>
<evidence type="ECO:0000313" key="2">
    <source>
        <dbReference type="EMBL" id="CAK4032767.1"/>
    </source>
</evidence>
<feature type="transmembrane region" description="Helical" evidence="1">
    <location>
        <begin position="14"/>
        <end position="31"/>
    </location>
</feature>